<comment type="caution">
    <text evidence="2">The sequence shown here is derived from an EMBL/GenBank/DDBJ whole genome shotgun (WGS) entry which is preliminary data.</text>
</comment>
<evidence type="ECO:0008006" key="4">
    <source>
        <dbReference type="Google" id="ProtNLM"/>
    </source>
</evidence>
<evidence type="ECO:0000313" key="2">
    <source>
        <dbReference type="EMBL" id="KAK9527343.1"/>
    </source>
</evidence>
<evidence type="ECO:0000313" key="3">
    <source>
        <dbReference type="Proteomes" id="UP001488805"/>
    </source>
</evidence>
<proteinExistence type="predicted"/>
<gene>
    <name evidence="2" type="ORF">VZT92_013915</name>
</gene>
<dbReference type="EMBL" id="JBCEZU010000112">
    <property type="protein sequence ID" value="KAK9527343.1"/>
    <property type="molecule type" value="Genomic_DNA"/>
</dbReference>
<accession>A0AAW1EYL3</accession>
<keyword evidence="3" id="KW-1185">Reference proteome</keyword>
<sequence length="105" mass="11755">MWRCCCLRWLRFRLGVDQQAPAQAPVRFLWPRSISVLFLAAPRAGVLESSRGRPGDLSGPDDGGPRGLRTADCVSEENVPARGRWRGWRVSQHALGERQANTSDR</sequence>
<dbReference type="AlphaFoldDB" id="A0AAW1EYL3"/>
<evidence type="ECO:0000256" key="1">
    <source>
        <dbReference type="SAM" id="MobiDB-lite"/>
    </source>
</evidence>
<organism evidence="2 3">
    <name type="scientific">Zoarces viviparus</name>
    <name type="common">Viviparous eelpout</name>
    <name type="synonym">Blennius viviparus</name>
    <dbReference type="NCBI Taxonomy" id="48416"/>
    <lineage>
        <taxon>Eukaryota</taxon>
        <taxon>Metazoa</taxon>
        <taxon>Chordata</taxon>
        <taxon>Craniata</taxon>
        <taxon>Vertebrata</taxon>
        <taxon>Euteleostomi</taxon>
        <taxon>Actinopterygii</taxon>
        <taxon>Neopterygii</taxon>
        <taxon>Teleostei</taxon>
        <taxon>Neoteleostei</taxon>
        <taxon>Acanthomorphata</taxon>
        <taxon>Eupercaria</taxon>
        <taxon>Perciformes</taxon>
        <taxon>Cottioidei</taxon>
        <taxon>Zoarcales</taxon>
        <taxon>Zoarcidae</taxon>
        <taxon>Zoarcinae</taxon>
        <taxon>Zoarces</taxon>
    </lineage>
</organism>
<protein>
    <recommendedName>
        <fullName evidence="4">Secreted protein</fullName>
    </recommendedName>
</protein>
<name>A0AAW1EYL3_ZOAVI</name>
<dbReference type="Proteomes" id="UP001488805">
    <property type="component" value="Unassembled WGS sequence"/>
</dbReference>
<feature type="region of interest" description="Disordered" evidence="1">
    <location>
        <begin position="47"/>
        <end position="72"/>
    </location>
</feature>
<reference evidence="2 3" key="1">
    <citation type="journal article" date="2024" name="Genome Biol. Evol.">
        <title>Chromosome-level genome assembly of the viviparous eelpout Zoarces viviparus.</title>
        <authorList>
            <person name="Fuhrmann N."/>
            <person name="Brasseur M.V."/>
            <person name="Bakowski C.E."/>
            <person name="Podsiadlowski L."/>
            <person name="Prost S."/>
            <person name="Krehenwinkel H."/>
            <person name="Mayer C."/>
        </authorList>
    </citation>
    <scope>NUCLEOTIDE SEQUENCE [LARGE SCALE GENOMIC DNA]</scope>
    <source>
        <strain evidence="2">NO-MEL_2022_Ind0_liver</strain>
    </source>
</reference>